<name>A0A8B8ZLR6_PHODC</name>
<accession>A0A8B8ZLR6</accession>
<evidence type="ECO:0000313" key="2">
    <source>
        <dbReference type="Proteomes" id="UP000228380"/>
    </source>
</evidence>
<proteinExistence type="predicted"/>
<dbReference type="GeneID" id="120104750"/>
<evidence type="ECO:0000313" key="3">
    <source>
        <dbReference type="RefSeq" id="XP_038972408.1"/>
    </source>
</evidence>
<feature type="signal peptide" evidence="1">
    <location>
        <begin position="1"/>
        <end position="26"/>
    </location>
</feature>
<keyword evidence="1" id="KW-0732">Signal</keyword>
<feature type="chain" id="PRO_5034612528" evidence="1">
    <location>
        <begin position="27"/>
        <end position="330"/>
    </location>
</feature>
<dbReference type="KEGG" id="pda:120104750"/>
<evidence type="ECO:0000256" key="1">
    <source>
        <dbReference type="SAM" id="SignalP"/>
    </source>
</evidence>
<gene>
    <name evidence="3" type="primary">LOC120104750</name>
</gene>
<reference evidence="3" key="1">
    <citation type="submission" date="2025-08" db="UniProtKB">
        <authorList>
            <consortium name="RefSeq"/>
        </authorList>
    </citation>
    <scope>IDENTIFICATION</scope>
    <source>
        <tissue evidence="3">Young leaves</tissue>
    </source>
</reference>
<keyword evidence="2" id="KW-1185">Reference proteome</keyword>
<dbReference type="Pfam" id="PF06830">
    <property type="entry name" value="Root_cap"/>
    <property type="match status" value="1"/>
</dbReference>
<dbReference type="PANTHER" id="PTHR31656">
    <property type="entry name" value="ROOT CAP DOMAIN-CONTAINING PROTEIN"/>
    <property type="match status" value="1"/>
</dbReference>
<organism evidence="2 3">
    <name type="scientific">Phoenix dactylifera</name>
    <name type="common">Date palm</name>
    <dbReference type="NCBI Taxonomy" id="42345"/>
    <lineage>
        <taxon>Eukaryota</taxon>
        <taxon>Viridiplantae</taxon>
        <taxon>Streptophyta</taxon>
        <taxon>Embryophyta</taxon>
        <taxon>Tracheophyta</taxon>
        <taxon>Spermatophyta</taxon>
        <taxon>Magnoliopsida</taxon>
        <taxon>Liliopsida</taxon>
        <taxon>Arecaceae</taxon>
        <taxon>Coryphoideae</taxon>
        <taxon>Phoeniceae</taxon>
        <taxon>Phoenix</taxon>
    </lineage>
</organism>
<sequence>MQSIESKWMAMFLLLFVAATMEMGGAWPQDKVTCRMKGSPCFGKFVRCPKECPHIKPRHPRAKACFMDCRSPKCEAVCRVQDHYQIAVCHKPNCEGPGSGCHDPRFIGADGAVFYFHGRKDEHFSLVSDPHLQINARFIGLRPAGRTRDFTWIQALGFMYGSHNFTVEAAHVKQWSNDVDHLKFSYDGKPLLVPEGHLSHWKSPDTELTLERTGTRNSIMVVLEGIAEAMLKVVPITKEDDELHNYQIPSDDSYAHLEVQFRFFGLSPQVEGVLGRTYRPDYENTVKRGVLMPVVGGEDKYKTSSLLSADCKLCSFSLKEDNEIELRILR</sequence>
<protein>
    <submittedName>
        <fullName evidence="3">Uncharacterized protein LOC120104750</fullName>
    </submittedName>
</protein>
<dbReference type="AlphaFoldDB" id="A0A8B8ZLR6"/>
<dbReference type="OrthoDB" id="2012063at2759"/>
<dbReference type="InterPro" id="IPR009646">
    <property type="entry name" value="Root_cap"/>
</dbReference>
<dbReference type="Proteomes" id="UP000228380">
    <property type="component" value="Unplaced"/>
</dbReference>
<dbReference type="RefSeq" id="XP_038972408.1">
    <property type="nucleotide sequence ID" value="XM_039116480.1"/>
</dbReference>